<reference evidence="2" key="4">
    <citation type="submission" date="2025-09" db="UniProtKB">
        <authorList>
            <consortium name="Ensembl"/>
        </authorList>
    </citation>
    <scope>IDENTIFICATION</scope>
</reference>
<dbReference type="AlphaFoldDB" id="H2XQN1"/>
<evidence type="ECO:0000256" key="1">
    <source>
        <dbReference type="ARBA" id="ARBA00029457"/>
    </source>
</evidence>
<dbReference type="InterPro" id="IPR033369">
    <property type="entry name" value="C19orf12"/>
</dbReference>
<dbReference type="EMBL" id="EAAA01000732">
    <property type="status" value="NOT_ANNOTATED_CDS"/>
    <property type="molecule type" value="Genomic_DNA"/>
</dbReference>
<dbReference type="OMA" id="INTRELM"/>
<sequence>MPLRVDDVMQLLSTLSREQNLRVTVTQSARGGLMAGAGAFIGGIVGGPVGIAAGAAAGGAIGAATAKSFKPLHEVILALPATQKQDLANLVTSIISGFEPQDAIALIAFVQGSAALQGQILSSMQEYLTSKAGYQINYEK</sequence>
<dbReference type="PANTHER" id="PTHR31493:SF1">
    <property type="entry name" value="PROTEIN C19ORF12"/>
    <property type="match status" value="1"/>
</dbReference>
<proteinExistence type="inferred from homology"/>
<dbReference type="Pfam" id="PF20721">
    <property type="entry name" value="C19orf12"/>
    <property type="match status" value="1"/>
</dbReference>
<keyword evidence="3" id="KW-1185">Reference proteome</keyword>
<dbReference type="HOGENOM" id="CLU_138025_1_0_1"/>
<protein>
    <submittedName>
        <fullName evidence="2">Uncharacterized protein</fullName>
    </submittedName>
</protein>
<reference evidence="2" key="2">
    <citation type="journal article" date="2008" name="Genome Biol.">
        <title>Improved genome assembly and evidence-based global gene model set for the chordate Ciona intestinalis: new insight into intron and operon populations.</title>
        <authorList>
            <person name="Satou Y."/>
            <person name="Mineta K."/>
            <person name="Ogasawara M."/>
            <person name="Sasakura Y."/>
            <person name="Shoguchi E."/>
            <person name="Ueno K."/>
            <person name="Yamada L."/>
            <person name="Matsumoto J."/>
            <person name="Wasserscheid J."/>
            <person name="Dewar K."/>
            <person name="Wiley G.B."/>
            <person name="Macmil S.L."/>
            <person name="Roe B.A."/>
            <person name="Zeller R.W."/>
            <person name="Hastings K.E."/>
            <person name="Lemaire P."/>
            <person name="Lindquist E."/>
            <person name="Endo T."/>
            <person name="Hotta K."/>
            <person name="Inaba K."/>
        </authorList>
    </citation>
    <scope>NUCLEOTIDE SEQUENCE [LARGE SCALE GENOMIC DNA]</scope>
    <source>
        <strain evidence="2">wild type</strain>
    </source>
</reference>
<name>H2XQN1_CIOIN</name>
<evidence type="ECO:0000313" key="3">
    <source>
        <dbReference type="Proteomes" id="UP000008144"/>
    </source>
</evidence>
<reference evidence="3" key="1">
    <citation type="journal article" date="2002" name="Science">
        <title>The draft genome of Ciona intestinalis: insights into chordate and vertebrate origins.</title>
        <authorList>
            <person name="Dehal P."/>
            <person name="Satou Y."/>
            <person name="Campbell R.K."/>
            <person name="Chapman J."/>
            <person name="Degnan B."/>
            <person name="De Tomaso A."/>
            <person name="Davidson B."/>
            <person name="Di Gregorio A."/>
            <person name="Gelpke M."/>
            <person name="Goodstein D.M."/>
            <person name="Harafuji N."/>
            <person name="Hastings K.E."/>
            <person name="Ho I."/>
            <person name="Hotta K."/>
            <person name="Huang W."/>
            <person name="Kawashima T."/>
            <person name="Lemaire P."/>
            <person name="Martinez D."/>
            <person name="Meinertzhagen I.A."/>
            <person name="Necula S."/>
            <person name="Nonaka M."/>
            <person name="Putnam N."/>
            <person name="Rash S."/>
            <person name="Saiga H."/>
            <person name="Satake M."/>
            <person name="Terry A."/>
            <person name="Yamada L."/>
            <person name="Wang H.G."/>
            <person name="Awazu S."/>
            <person name="Azumi K."/>
            <person name="Boore J."/>
            <person name="Branno M."/>
            <person name="Chin-Bow S."/>
            <person name="DeSantis R."/>
            <person name="Doyle S."/>
            <person name="Francino P."/>
            <person name="Keys D.N."/>
            <person name="Haga S."/>
            <person name="Hayashi H."/>
            <person name="Hino K."/>
            <person name="Imai K.S."/>
            <person name="Inaba K."/>
            <person name="Kano S."/>
            <person name="Kobayashi K."/>
            <person name="Kobayashi M."/>
            <person name="Lee B.I."/>
            <person name="Makabe K.W."/>
            <person name="Manohar C."/>
            <person name="Matassi G."/>
            <person name="Medina M."/>
            <person name="Mochizuki Y."/>
            <person name="Mount S."/>
            <person name="Morishita T."/>
            <person name="Miura S."/>
            <person name="Nakayama A."/>
            <person name="Nishizaka S."/>
            <person name="Nomoto H."/>
            <person name="Ohta F."/>
            <person name="Oishi K."/>
            <person name="Rigoutsos I."/>
            <person name="Sano M."/>
            <person name="Sasaki A."/>
            <person name="Sasakura Y."/>
            <person name="Shoguchi E."/>
            <person name="Shin-i T."/>
            <person name="Spagnuolo A."/>
            <person name="Stainier D."/>
            <person name="Suzuki M.M."/>
            <person name="Tassy O."/>
            <person name="Takatori N."/>
            <person name="Tokuoka M."/>
            <person name="Yagi K."/>
            <person name="Yoshizaki F."/>
            <person name="Wada S."/>
            <person name="Zhang C."/>
            <person name="Hyatt P.D."/>
            <person name="Larimer F."/>
            <person name="Detter C."/>
            <person name="Doggett N."/>
            <person name="Glavina T."/>
            <person name="Hawkins T."/>
            <person name="Richardson P."/>
            <person name="Lucas S."/>
            <person name="Kohara Y."/>
            <person name="Levine M."/>
            <person name="Satoh N."/>
            <person name="Rokhsar D.S."/>
        </authorList>
    </citation>
    <scope>NUCLEOTIDE SEQUENCE [LARGE SCALE GENOMIC DNA]</scope>
</reference>
<dbReference type="GeneTree" id="ENSGT00390000009077"/>
<organism evidence="2 3">
    <name type="scientific">Ciona intestinalis</name>
    <name type="common">Transparent sea squirt</name>
    <name type="synonym">Ascidia intestinalis</name>
    <dbReference type="NCBI Taxonomy" id="7719"/>
    <lineage>
        <taxon>Eukaryota</taxon>
        <taxon>Metazoa</taxon>
        <taxon>Chordata</taxon>
        <taxon>Tunicata</taxon>
        <taxon>Ascidiacea</taxon>
        <taxon>Phlebobranchia</taxon>
        <taxon>Cionidae</taxon>
        <taxon>Ciona</taxon>
    </lineage>
</organism>
<dbReference type="STRING" id="7719.ENSCINP00000031965"/>
<accession>H2XQN1</accession>
<dbReference type="InParanoid" id="H2XQN1"/>
<comment type="similarity">
    <text evidence="1">Belongs to the C19orf12 family.</text>
</comment>
<dbReference type="Proteomes" id="UP000008144">
    <property type="component" value="Chromosome 11"/>
</dbReference>
<dbReference type="PANTHER" id="PTHR31493">
    <property type="entry name" value="NAZO FAMILY MEMBER"/>
    <property type="match status" value="1"/>
</dbReference>
<dbReference type="Ensembl" id="ENSCINT00000034729.1">
    <property type="protein sequence ID" value="ENSCINP00000031965.1"/>
    <property type="gene ID" value="ENSCING00000021794.1"/>
</dbReference>
<reference evidence="2" key="3">
    <citation type="submission" date="2025-08" db="UniProtKB">
        <authorList>
            <consortium name="Ensembl"/>
        </authorList>
    </citation>
    <scope>IDENTIFICATION</scope>
</reference>
<evidence type="ECO:0000313" key="2">
    <source>
        <dbReference type="Ensembl" id="ENSCINP00000031965.1"/>
    </source>
</evidence>